<sequence>METSKLENIINSIDAKDIGLDSIDVMEEMIEEAYDEESDLEAIAVKGRQMLIEKLLHHHLHHAENIAAAVGAAVGMDGTRFTVCRRGSYVDGIELEDIAKAAGGVPDYADKVWDEEEDDYKLYFIDCSSVTTSSLVRYEFSDGSAIVESGGAWDFEGNEPFSWRG</sequence>
<dbReference type="EMBL" id="LZYH01000309">
    <property type="protein sequence ID" value="OFC61940.1"/>
    <property type="molecule type" value="Genomic_DNA"/>
</dbReference>
<evidence type="ECO:0000313" key="2">
    <source>
        <dbReference type="Proteomes" id="UP000175707"/>
    </source>
</evidence>
<reference evidence="1 2" key="1">
    <citation type="submission" date="2016-06" db="EMBL/GenBank/DDBJ databases">
        <title>Gene turnover analysis identifies the evolutionary adaptation of the extremophile Acidithiobacillus caldus.</title>
        <authorList>
            <person name="Zhang X."/>
        </authorList>
    </citation>
    <scope>NUCLEOTIDE SEQUENCE [LARGE SCALE GENOMIC DNA]</scope>
    <source>
        <strain evidence="1 2">S1</strain>
    </source>
</reference>
<accession>A0A1E7YZJ1</accession>
<gene>
    <name evidence="1" type="ORF">BAE30_03425</name>
</gene>
<evidence type="ECO:0000313" key="1">
    <source>
        <dbReference type="EMBL" id="OFC61940.1"/>
    </source>
</evidence>
<dbReference type="Proteomes" id="UP000175707">
    <property type="component" value="Unassembled WGS sequence"/>
</dbReference>
<protein>
    <submittedName>
        <fullName evidence="1">Uncharacterized protein</fullName>
    </submittedName>
</protein>
<proteinExistence type="predicted"/>
<organism evidence="1 2">
    <name type="scientific">Acidithiobacillus caldus</name>
    <dbReference type="NCBI Taxonomy" id="33059"/>
    <lineage>
        <taxon>Bacteria</taxon>
        <taxon>Pseudomonadati</taxon>
        <taxon>Pseudomonadota</taxon>
        <taxon>Acidithiobacillia</taxon>
        <taxon>Acidithiobacillales</taxon>
        <taxon>Acidithiobacillaceae</taxon>
        <taxon>Acidithiobacillus</taxon>
    </lineage>
</organism>
<comment type="caution">
    <text evidence="1">The sequence shown here is derived from an EMBL/GenBank/DDBJ whole genome shotgun (WGS) entry which is preliminary data.</text>
</comment>
<name>A0A1E7YZJ1_9PROT</name>
<dbReference type="AlphaFoldDB" id="A0A1E7YZJ1"/>